<evidence type="ECO:0000313" key="3">
    <source>
        <dbReference type="Proteomes" id="UP000254879"/>
    </source>
</evidence>
<dbReference type="Gene3D" id="3.40.50.720">
    <property type="entry name" value="NAD(P)-binding Rossmann-like Domain"/>
    <property type="match status" value="1"/>
</dbReference>
<dbReference type="InterPro" id="IPR036291">
    <property type="entry name" value="NAD(P)-bd_dom_sf"/>
</dbReference>
<dbReference type="PANTHER" id="PTHR15020">
    <property type="entry name" value="FLAVIN REDUCTASE-RELATED"/>
    <property type="match status" value="1"/>
</dbReference>
<evidence type="ECO:0000259" key="1">
    <source>
        <dbReference type="Pfam" id="PF13460"/>
    </source>
</evidence>
<dbReference type="CDD" id="cd05243">
    <property type="entry name" value="SDR_a5"/>
    <property type="match status" value="1"/>
</dbReference>
<evidence type="ECO:0000313" key="2">
    <source>
        <dbReference type="EMBL" id="STY44249.1"/>
    </source>
</evidence>
<name>A0A378MCZ4_LISGR</name>
<dbReference type="SUPFAM" id="SSF51735">
    <property type="entry name" value="NAD(P)-binding Rossmann-fold domains"/>
    <property type="match status" value="1"/>
</dbReference>
<organism evidence="2 3">
    <name type="scientific">Listeria grayi</name>
    <name type="common">Listeria murrayi</name>
    <dbReference type="NCBI Taxonomy" id="1641"/>
    <lineage>
        <taxon>Bacteria</taxon>
        <taxon>Bacillati</taxon>
        <taxon>Bacillota</taxon>
        <taxon>Bacilli</taxon>
        <taxon>Bacillales</taxon>
        <taxon>Listeriaceae</taxon>
        <taxon>Listeria</taxon>
    </lineage>
</organism>
<protein>
    <submittedName>
        <fullName evidence="2">NADH-flavin reductase</fullName>
    </submittedName>
</protein>
<dbReference type="Proteomes" id="UP000254879">
    <property type="component" value="Unassembled WGS sequence"/>
</dbReference>
<gene>
    <name evidence="2" type="ORF">NCTC10815_01588</name>
</gene>
<reference evidence="2 3" key="1">
    <citation type="submission" date="2018-06" db="EMBL/GenBank/DDBJ databases">
        <authorList>
            <consortium name="Pathogen Informatics"/>
            <person name="Doyle S."/>
        </authorList>
    </citation>
    <scope>NUCLEOTIDE SEQUENCE [LARGE SCALE GENOMIC DNA]</scope>
    <source>
        <strain evidence="3">NCTC 10815</strain>
    </source>
</reference>
<dbReference type="InterPro" id="IPR016040">
    <property type="entry name" value="NAD(P)-bd_dom"/>
</dbReference>
<dbReference type="EMBL" id="UGPG01000001">
    <property type="protein sequence ID" value="STY44249.1"/>
    <property type="molecule type" value="Genomic_DNA"/>
</dbReference>
<dbReference type="Pfam" id="PF13460">
    <property type="entry name" value="NAD_binding_10"/>
    <property type="match status" value="1"/>
</dbReference>
<dbReference type="AlphaFoldDB" id="A0A378MCZ4"/>
<accession>A0A378MCZ4</accession>
<feature type="domain" description="NAD(P)-binding" evidence="1">
    <location>
        <begin position="7"/>
        <end position="186"/>
    </location>
</feature>
<sequence>MNVLVIGSNGQIGKQIVEKLALEKGYFVRAMVRKAEQGDTLSKLGGKPVIADLEKDFSYAYDEIDAVVFAAGSGGSGGPEKTTAVDEQGAIRAIETAKQKGVKRFVLISTIFAGEPDKGPDSLAHYLAAKGRADDALIESGLDYTIVRPVALTNDEPTGKVGEVVNNAPTEKISRADVAAFVTEVLPVEKAYQKIYTIENGSTKIEDFGIKKAPCFSAKAPMEWTKSTGFCPFFIWDFLPKSDRYWQQVLRHCSL</sequence>
<proteinExistence type="predicted"/>
<dbReference type="PANTHER" id="PTHR15020:SF50">
    <property type="entry name" value="UPF0659 PROTEIN YMR090W"/>
    <property type="match status" value="1"/>
</dbReference>